<organism evidence="3 4">
    <name type="scientific">Candidatus Stercoripulliclostridium merdigallinarum</name>
    <dbReference type="NCBI Taxonomy" id="2840951"/>
    <lineage>
        <taxon>Bacteria</taxon>
        <taxon>Bacillati</taxon>
        <taxon>Bacillota</taxon>
        <taxon>Clostridia</taxon>
        <taxon>Eubacteriales</taxon>
        <taxon>Candidatus Stercoripulliclostridium</taxon>
    </lineage>
</organism>
<accession>A0A9D1MIA1</accession>
<evidence type="ECO:0000256" key="1">
    <source>
        <dbReference type="SAM" id="Phobius"/>
    </source>
</evidence>
<evidence type="ECO:0000259" key="2">
    <source>
        <dbReference type="Pfam" id="PF00561"/>
    </source>
</evidence>
<dbReference type="InterPro" id="IPR000073">
    <property type="entry name" value="AB_hydrolase_1"/>
</dbReference>
<dbReference type="Proteomes" id="UP000824094">
    <property type="component" value="Unassembled WGS sequence"/>
</dbReference>
<dbReference type="InterPro" id="IPR029058">
    <property type="entry name" value="AB_hydrolase_fold"/>
</dbReference>
<evidence type="ECO:0000313" key="3">
    <source>
        <dbReference type="EMBL" id="HIU60627.1"/>
    </source>
</evidence>
<keyword evidence="1" id="KW-0812">Transmembrane</keyword>
<dbReference type="PANTHER" id="PTHR43358:SF4">
    <property type="entry name" value="ALPHA_BETA HYDROLASE FOLD-1 DOMAIN-CONTAINING PROTEIN"/>
    <property type="match status" value="1"/>
</dbReference>
<dbReference type="SUPFAM" id="SSF53474">
    <property type="entry name" value="alpha/beta-Hydrolases"/>
    <property type="match status" value="1"/>
</dbReference>
<dbReference type="InterPro" id="IPR052920">
    <property type="entry name" value="DNA-binding_regulatory"/>
</dbReference>
<dbReference type="AlphaFoldDB" id="A0A9D1MIA1"/>
<dbReference type="Pfam" id="PF00561">
    <property type="entry name" value="Abhydrolase_1"/>
    <property type="match status" value="1"/>
</dbReference>
<gene>
    <name evidence="3" type="ORF">IAB05_04490</name>
</gene>
<feature type="domain" description="AB hydrolase-1" evidence="2">
    <location>
        <begin position="88"/>
        <end position="180"/>
    </location>
</feature>
<keyword evidence="3" id="KW-0378">Hydrolase</keyword>
<protein>
    <submittedName>
        <fullName evidence="3">Alpha/beta hydrolase</fullName>
    </submittedName>
</protein>
<reference evidence="3" key="2">
    <citation type="journal article" date="2021" name="PeerJ">
        <title>Extensive microbial diversity within the chicken gut microbiome revealed by metagenomics and culture.</title>
        <authorList>
            <person name="Gilroy R."/>
            <person name="Ravi A."/>
            <person name="Getino M."/>
            <person name="Pursley I."/>
            <person name="Horton D.L."/>
            <person name="Alikhan N.F."/>
            <person name="Baker D."/>
            <person name="Gharbi K."/>
            <person name="Hall N."/>
            <person name="Watson M."/>
            <person name="Adriaenssens E.M."/>
            <person name="Foster-Nyarko E."/>
            <person name="Jarju S."/>
            <person name="Secka A."/>
            <person name="Antonio M."/>
            <person name="Oren A."/>
            <person name="Chaudhuri R.R."/>
            <person name="La Ragione R."/>
            <person name="Hildebrand F."/>
            <person name="Pallen M.J."/>
        </authorList>
    </citation>
    <scope>NUCLEOTIDE SEQUENCE</scope>
    <source>
        <strain evidence="3">18911</strain>
    </source>
</reference>
<sequence>MPSGYIALIVICCVLAAVLIGAFVTLFLLVRSYLKPEKRSDEDLIVHEKDVKKFSDEWLKEEYVPVWTESRFGYRLKGYFYDFGFAETVVCLHGHNASHISQLKYMELFKKLGYNAFLPDHRYSGSSGGKYITFGAKEKIDAADAINNLKTLRPDVKIAGLFGESMGAATAMLLAPEIPDLGFLIEYCGYANFEGLLSGFLKNKTFRKLGVALIGMVTKAFYGFSPKECDAAEALTKTRCPLLILHSRADQVVAFENALILKGVRPDAETVFFDDSLHARSLCVYPERFESAVVDILERYDRSKQLKSV</sequence>
<dbReference type="EMBL" id="DVNF01000131">
    <property type="protein sequence ID" value="HIU60627.1"/>
    <property type="molecule type" value="Genomic_DNA"/>
</dbReference>
<feature type="transmembrane region" description="Helical" evidence="1">
    <location>
        <begin position="6"/>
        <end position="30"/>
    </location>
</feature>
<proteinExistence type="predicted"/>
<evidence type="ECO:0000313" key="4">
    <source>
        <dbReference type="Proteomes" id="UP000824094"/>
    </source>
</evidence>
<keyword evidence="1" id="KW-1133">Transmembrane helix</keyword>
<dbReference type="Gene3D" id="3.40.50.1820">
    <property type="entry name" value="alpha/beta hydrolase"/>
    <property type="match status" value="1"/>
</dbReference>
<dbReference type="GO" id="GO:0016787">
    <property type="term" value="F:hydrolase activity"/>
    <property type="evidence" value="ECO:0007669"/>
    <property type="project" value="UniProtKB-KW"/>
</dbReference>
<keyword evidence="1" id="KW-0472">Membrane</keyword>
<dbReference type="PANTHER" id="PTHR43358">
    <property type="entry name" value="ALPHA/BETA-HYDROLASE"/>
    <property type="match status" value="1"/>
</dbReference>
<comment type="caution">
    <text evidence="3">The sequence shown here is derived from an EMBL/GenBank/DDBJ whole genome shotgun (WGS) entry which is preliminary data.</text>
</comment>
<name>A0A9D1MIA1_9FIRM</name>
<reference evidence="3" key="1">
    <citation type="submission" date="2020-10" db="EMBL/GenBank/DDBJ databases">
        <authorList>
            <person name="Gilroy R."/>
        </authorList>
    </citation>
    <scope>NUCLEOTIDE SEQUENCE</scope>
    <source>
        <strain evidence="3">18911</strain>
    </source>
</reference>